<evidence type="ECO:0000256" key="1">
    <source>
        <dbReference type="SAM" id="MobiDB-lite"/>
    </source>
</evidence>
<name>A0AAE7S442_9MONO</name>
<reference evidence="2" key="1">
    <citation type="journal article" date="2021" name="MSphere">
        <title>Diverse RNA Viruses Discovered in Three Parasitoid Wasps of the Rice Weevil Sitophilus oryzae.</title>
        <authorList>
            <person name="Wang F."/>
            <person name="Yuan B."/>
            <person name="Xiao S."/>
            <person name="Zhang J."/>
            <person name="Jia W."/>
            <person name="Fang Q."/>
            <person name="Wang F."/>
            <person name="Song Q."/>
            <person name="Ye G."/>
        </authorList>
    </citation>
    <scope>NUCLEOTIDE SEQUENCE</scope>
</reference>
<dbReference type="RefSeq" id="YP_010801074.1">
    <property type="nucleotide sequence ID" value="NC_076944.1"/>
</dbReference>
<sequence>MPKHQKKSIMKGKGNSKREVGHKLKADVVNELSEYNIPDVGELPTLCLDNEVLELYSEVTKNPRDLTLIRRLREMVVGNPSASDLAKKAYVTAVVDDSGYFTANVEFEDIDTDIQDMFDEIPLLDVNASFENVENHEEDPGLATPSFEDAPNPATHPVATTPTTDLNTLIRRMNELISAVKSQSNLITSVDNLEKAIGVLTSDITEIKNRLSNIEAIASSTKTSVQTIEKRLGMAKEDIPKGQPLPSTTGAPSKVIHTPNLQKLYDTLITDHAIHASDENFAILTSMFETTNVCDIIKYAAQLGLKLTQDHAELLAVESLMTSNGARAALSALRTSEKIQPATVQDQSKASTSKSVVYNKPSFLKKKK</sequence>
<evidence type="ECO:0000313" key="3">
    <source>
        <dbReference type="Proteomes" id="UP000830740"/>
    </source>
</evidence>
<proteinExistence type="predicted"/>
<dbReference type="EMBL" id="MW864603">
    <property type="protein sequence ID" value="QWT43287.1"/>
    <property type="molecule type" value="Genomic_RNA"/>
</dbReference>
<feature type="region of interest" description="Disordered" evidence="1">
    <location>
        <begin position="133"/>
        <end position="162"/>
    </location>
</feature>
<feature type="compositionally biased region" description="Low complexity" evidence="1">
    <location>
        <begin position="150"/>
        <end position="162"/>
    </location>
</feature>
<gene>
    <name evidence="2" type="primary">P</name>
</gene>
<keyword evidence="3" id="KW-1185">Reference proteome</keyword>
<dbReference type="KEGG" id="vg:80539759"/>
<accession>A0AAE7S442</accession>
<dbReference type="Proteomes" id="UP000830740">
    <property type="component" value="Segment"/>
</dbReference>
<evidence type="ECO:0000313" key="2">
    <source>
        <dbReference type="EMBL" id="QWT43287.1"/>
    </source>
</evidence>
<protein>
    <submittedName>
        <fullName evidence="2">Phosphoprotein</fullName>
    </submittedName>
</protein>
<organism evidence="2 3">
    <name type="scientific">Anisopteromalus calandrae negative-strand RNA virus 2</name>
    <dbReference type="NCBI Taxonomy" id="2848910"/>
    <lineage>
        <taxon>Viruses</taxon>
        <taxon>Riboviria</taxon>
        <taxon>Orthornavirae</taxon>
        <taxon>Negarnaviricota</taxon>
        <taxon>Haploviricotina</taxon>
        <taxon>Monjiviricetes</taxon>
        <taxon>Mononegavirales</taxon>
        <taxon>Lispiviridae</taxon>
        <taxon>Anicalvirus</taxon>
        <taxon>Anicalvirus hangzhouense</taxon>
    </lineage>
</organism>
<dbReference type="GeneID" id="80539759"/>